<evidence type="ECO:0000313" key="14">
    <source>
        <dbReference type="EMBL" id="ABC41341.1"/>
    </source>
</evidence>
<evidence type="ECO:0000259" key="13">
    <source>
        <dbReference type="PROSITE" id="PS51195"/>
    </source>
</evidence>
<dbReference type="PROSITE" id="PS51192">
    <property type="entry name" value="HELICASE_ATP_BIND_1"/>
    <property type="match status" value="1"/>
</dbReference>
<reference evidence="15" key="5">
    <citation type="submission" date="2021-01" db="UniProtKB">
        <authorList>
            <consortium name="EnsemblMetazoa"/>
        </authorList>
    </citation>
    <scope>IDENTIFICATION</scope>
    <source>
        <strain evidence="15">DH4</strain>
    </source>
</reference>
<feature type="compositionally biased region" description="Basic and acidic residues" evidence="10">
    <location>
        <begin position="69"/>
        <end position="80"/>
    </location>
</feature>
<evidence type="ECO:0000256" key="3">
    <source>
        <dbReference type="ARBA" id="ARBA00022801"/>
    </source>
</evidence>
<dbReference type="InterPro" id="IPR027417">
    <property type="entry name" value="P-loop_NTPase"/>
</dbReference>
<dbReference type="SUPFAM" id="SSF52540">
    <property type="entry name" value="P-loop containing nucleoside triphosphate hydrolases"/>
    <property type="match status" value="2"/>
</dbReference>
<dbReference type="EMBL" id="DQ288391">
    <property type="protein sequence ID" value="ABC41341.1"/>
    <property type="molecule type" value="mRNA"/>
</dbReference>
<reference evidence="17" key="3">
    <citation type="journal article" date="2014" name="BMC Genomics">
        <title>Finding the missing honey bee genes: lessons learned from a genome upgrade.</title>
        <authorList>
            <consortium name="HGSC production teams"/>
            <consortium name="Honey Bee Genome Sequencing Consortium"/>
            <person name="Elsik C.G."/>
            <person name="Worley K.C."/>
            <person name="Bennett A.K."/>
            <person name="Beye M."/>
            <person name="Camara F."/>
            <person name="Childers C.P."/>
            <person name="de Graaf D.C."/>
            <person name="Debyser G."/>
            <person name="Deng J."/>
            <person name="Devreese B."/>
            <person name="Elhaik E."/>
            <person name="Evans J.D."/>
            <person name="Foster L.J."/>
            <person name="Graur D."/>
            <person name="Guigo R."/>
            <person name="Hoff K.J."/>
            <person name="Holder M.E."/>
            <person name="Hudson M.E."/>
            <person name="Hunt G.J."/>
            <person name="Jiang H."/>
            <person name="Joshi V."/>
            <person name="Khetani R.S."/>
            <person name="Kosarev P."/>
            <person name="Kovar C.L."/>
            <person name="Ma J."/>
            <person name="Maleszka R."/>
            <person name="Moritz R.F."/>
            <person name="Munoz-Torres M.C."/>
            <person name="Murphy T.D."/>
            <person name="Muzny D.M."/>
            <person name="Newsham I.F."/>
            <person name="Reese J.T."/>
            <person name="Robertson H.M."/>
            <person name="Robinson G.E."/>
            <person name="Rueppell O."/>
            <person name="Solovyev V."/>
            <person name="Stanke M."/>
            <person name="Stolle E."/>
            <person name="Tsuruda J.M."/>
            <person name="Vaerenbergh M.V."/>
            <person name="Waterhouse R.M."/>
            <person name="Weaver D.B."/>
            <person name="Whitfield C.W."/>
            <person name="Wu Y."/>
            <person name="Zdobnov E.M."/>
            <person name="Zhang L."/>
            <person name="Zhu D."/>
            <person name="Gibbs R.A."/>
        </authorList>
    </citation>
    <scope>NUCLEOTIDE SEQUENCE</scope>
</reference>
<dbReference type="CTD" id="26067080"/>
<accession>A0A8B6WZ30</accession>
<evidence type="ECO:0000313" key="16">
    <source>
        <dbReference type="Proteomes" id="UP000005203"/>
    </source>
</evidence>
<evidence type="ECO:0000256" key="8">
    <source>
        <dbReference type="PROSITE-ProRule" id="PRU00552"/>
    </source>
</evidence>
<dbReference type="SMART" id="SM00487">
    <property type="entry name" value="DEXDc"/>
    <property type="match status" value="1"/>
</dbReference>
<feature type="compositionally biased region" description="Basic residues" evidence="10">
    <location>
        <begin position="81"/>
        <end position="97"/>
    </location>
</feature>
<reference evidence="16" key="7">
    <citation type="submission" date="2025-05" db="UniProtKB">
        <authorList>
            <consortium name="RefSeq"/>
        </authorList>
    </citation>
    <scope>NUCLEOTIDE SEQUENCE [LARGE SCALE GENOMIC DNA]</scope>
    <source>
        <strain evidence="16">DH4</strain>
    </source>
</reference>
<dbReference type="Pfam" id="PF00270">
    <property type="entry name" value="DEAD"/>
    <property type="match status" value="1"/>
</dbReference>
<evidence type="ECO:0000256" key="6">
    <source>
        <dbReference type="ARBA" id="ARBA00022884"/>
    </source>
</evidence>
<dbReference type="GO" id="GO:0003724">
    <property type="term" value="F:RNA helicase activity"/>
    <property type="evidence" value="ECO:0007669"/>
    <property type="project" value="UniProtKB-EC"/>
</dbReference>
<accession>Q2PZC2</accession>
<dbReference type="Pfam" id="PF00271">
    <property type="entry name" value="Helicase_C"/>
    <property type="match status" value="1"/>
</dbReference>
<dbReference type="SMART" id="SM00490">
    <property type="entry name" value="HELICc"/>
    <property type="match status" value="1"/>
</dbReference>
<gene>
    <name evidence="14" type="primary">vasa</name>
    <name evidence="15" type="synonym">410692</name>
    <name evidence="17" type="synonym">vas</name>
    <name evidence="17" type="synonym">Vasa</name>
    <name evidence="14" type="ORF">GB14804-PA</name>
</gene>
<dbReference type="InterPro" id="IPR001650">
    <property type="entry name" value="Helicase_C-like"/>
</dbReference>
<feature type="compositionally biased region" description="Polar residues" evidence="10">
    <location>
        <begin position="35"/>
        <end position="58"/>
    </location>
</feature>
<dbReference type="PaxDb" id="7460-GB42306-PA"/>
<dbReference type="InterPro" id="IPR044763">
    <property type="entry name" value="Ded1/Dbp1_DEADc"/>
</dbReference>
<dbReference type="AlphaFoldDB" id="A0A8U1BXJ2"/>
<dbReference type="OrthoDB" id="196131at2759"/>
<feature type="domain" description="DEAD-box RNA helicase Q" evidence="13">
    <location>
        <begin position="196"/>
        <end position="224"/>
    </location>
</feature>
<reference evidence="17" key="4">
    <citation type="journal article" date="2014" name="BMC Genomics">
        <title>Differential expression of endogenous plant cell wall degrading enzyme genes in the stick insect (Phasmatodea) midgut.</title>
        <authorList>
            <person name="Shelomi M."/>
            <person name="Jasper W.C."/>
            <person name="Atallah J."/>
            <person name="Kimsey L.S."/>
            <person name="Johnson B.R."/>
        </authorList>
    </citation>
    <scope>NUCLEOTIDE SEQUENCE</scope>
</reference>
<evidence type="ECO:0000313" key="17">
    <source>
        <dbReference type="RefSeq" id="NP_001035345.1"/>
    </source>
</evidence>
<dbReference type="PROSITE" id="PS00039">
    <property type="entry name" value="DEAD_ATP_HELICASE"/>
    <property type="match status" value="1"/>
</dbReference>
<sequence>MADDWGKTVSYTNKKDESYFDEGGRSYGKGRGFIIQNNNNDDWSVGKKNSNSGTINESEFNDENYWQCNDKKTDIEETGRGKGRGHGKGGSRGRGGNRGRTGFNNKNKDGDDNNDYEDNDYGNQDNRNDRRKKTFAAREDNDEEEAQKPKEQYIPPELPNDEKSLFENGVEIGINFDKYDNIQVNVSGDNVPQPIESFEAAGLRNIVLDNIKKSGYKKPTPVQKHALPIIMNGRDLMACAQTGSGKTAAFAVPIINTLLERSVDLVVTSTYCEPQVVIVSPTRELTIQIWQQIVKFSLNSILKTVVAYGGTSVMHQRGKLSAGCHILVATPGRLLDFVEKGRVKFSSVQFLVLDEADRMLDMGFLPSIEKMVDHETMVPLGERQTLMFSATFPDEVQHLARRFLNNYLFLAVGIVGGACSDVEQNFYEVARNKKKDLLKEILERENDSGTLGGTLVFVEMKKKADFIAVFLSENNYPTTSIHGDRLQRQREEALADFKSGRMSILVATAVAARGLDIKNVSHVINYDLPKGIDEYVHRIGRTGRVGNRGRATSFFDPEEDAPLRGDLVRILKQANQSVPDWMMGGNANRNFMPGRGISKFGGEDVRESEAFAEEYTEEAYSVAQEPEEEW</sequence>
<evidence type="ECO:0000313" key="15">
    <source>
        <dbReference type="EnsemblMetazoa" id="NP_001035345"/>
    </source>
</evidence>
<evidence type="ECO:0000259" key="11">
    <source>
        <dbReference type="PROSITE" id="PS51192"/>
    </source>
</evidence>
<keyword evidence="5 9" id="KW-0067">ATP-binding</keyword>
<dbReference type="GeneID" id="410692"/>
<dbReference type="PROSITE" id="PS51194">
    <property type="entry name" value="HELICASE_CTER"/>
    <property type="match status" value="1"/>
</dbReference>
<feature type="domain" description="Helicase ATP-binding" evidence="11">
    <location>
        <begin position="227"/>
        <end position="410"/>
    </location>
</feature>
<dbReference type="GO" id="GO:0005524">
    <property type="term" value="F:ATP binding"/>
    <property type="evidence" value="ECO:0007669"/>
    <property type="project" value="UniProtKB-KW"/>
</dbReference>
<comment type="catalytic activity">
    <reaction evidence="7">
        <text>ATP + H2O = ADP + phosphate + H(+)</text>
        <dbReference type="Rhea" id="RHEA:13065"/>
        <dbReference type="ChEBI" id="CHEBI:15377"/>
        <dbReference type="ChEBI" id="CHEBI:15378"/>
        <dbReference type="ChEBI" id="CHEBI:30616"/>
        <dbReference type="ChEBI" id="CHEBI:43474"/>
        <dbReference type="ChEBI" id="CHEBI:456216"/>
        <dbReference type="EC" id="3.6.4.13"/>
    </reaction>
</comment>
<dbReference type="EC" id="3.6.4.13" evidence="1"/>
<dbReference type="FunFam" id="3.40.50.300:FF:000008">
    <property type="entry name" value="ATP-dependent RNA helicase RhlB"/>
    <property type="match status" value="1"/>
</dbReference>
<feature type="compositionally biased region" description="Basic and acidic residues" evidence="10">
    <location>
        <begin position="13"/>
        <end position="24"/>
    </location>
</feature>
<dbReference type="KEGG" id="ame:410692"/>
<dbReference type="eggNOG" id="KOG0335">
    <property type="taxonomic scope" value="Eukaryota"/>
</dbReference>
<dbReference type="OMA" id="NESIMMG"/>
<evidence type="ECO:0000256" key="5">
    <source>
        <dbReference type="ARBA" id="ARBA00022840"/>
    </source>
</evidence>
<dbReference type="EnsemblMetazoa" id="NM_001040255">
    <property type="protein sequence ID" value="NP_001035345"/>
    <property type="gene ID" value="GeneID_410692"/>
</dbReference>
<evidence type="ECO:0000256" key="4">
    <source>
        <dbReference type="ARBA" id="ARBA00022806"/>
    </source>
</evidence>
<dbReference type="STRING" id="7460.Q2PZC2"/>
<dbReference type="RefSeq" id="NP_001035345.1">
    <property type="nucleotide sequence ID" value="NM_001040255.1"/>
</dbReference>
<feature type="short sequence motif" description="Q motif" evidence="8">
    <location>
        <begin position="196"/>
        <end position="224"/>
    </location>
</feature>
<evidence type="ECO:0000256" key="2">
    <source>
        <dbReference type="ARBA" id="ARBA00022741"/>
    </source>
</evidence>
<keyword evidence="4 9" id="KW-0347">Helicase</keyword>
<dbReference type="HOGENOM" id="CLU_003041_16_3_1"/>
<dbReference type="GO" id="GO:0003723">
    <property type="term" value="F:RNA binding"/>
    <property type="evidence" value="ECO:0007669"/>
    <property type="project" value="UniProtKB-KW"/>
</dbReference>
<dbReference type="CDD" id="cd17967">
    <property type="entry name" value="DEADc_DDX3_DDX4"/>
    <property type="match status" value="1"/>
</dbReference>
<organism evidence="14">
    <name type="scientific">Apis mellifera</name>
    <name type="common">Honeybee</name>
    <dbReference type="NCBI Taxonomy" id="7460"/>
    <lineage>
        <taxon>Eukaryota</taxon>
        <taxon>Metazoa</taxon>
        <taxon>Ecdysozoa</taxon>
        <taxon>Arthropoda</taxon>
        <taxon>Hexapoda</taxon>
        <taxon>Insecta</taxon>
        <taxon>Pterygota</taxon>
        <taxon>Neoptera</taxon>
        <taxon>Endopterygota</taxon>
        <taxon>Hymenoptera</taxon>
        <taxon>Apocrita</taxon>
        <taxon>Aculeata</taxon>
        <taxon>Apoidea</taxon>
        <taxon>Anthophila</taxon>
        <taxon>Apidae</taxon>
        <taxon>Apis</taxon>
    </lineage>
</organism>
<feature type="region of interest" description="Disordered" evidence="10">
    <location>
        <begin position="1"/>
        <end position="162"/>
    </location>
</feature>
<evidence type="ECO:0000259" key="12">
    <source>
        <dbReference type="PROSITE" id="PS51194"/>
    </source>
</evidence>
<keyword evidence="16" id="KW-1185">Reference proteome</keyword>
<evidence type="ECO:0000256" key="9">
    <source>
        <dbReference type="RuleBase" id="RU000492"/>
    </source>
</evidence>
<keyword evidence="2 9" id="KW-0547">Nucleotide-binding</keyword>
<dbReference type="PANTHER" id="PTHR47958">
    <property type="entry name" value="ATP-DEPENDENT RNA HELICASE DBP3"/>
    <property type="match status" value="1"/>
</dbReference>
<evidence type="ECO:0000256" key="1">
    <source>
        <dbReference type="ARBA" id="ARBA00012552"/>
    </source>
</evidence>
<dbReference type="InterPro" id="IPR000629">
    <property type="entry name" value="RNA-helicase_DEAD-box_CS"/>
</dbReference>
<protein>
    <recommendedName>
        <fullName evidence="1">RNA helicase</fullName>
        <ecNumber evidence="1">3.6.4.13</ecNumber>
    </recommendedName>
</protein>
<proteinExistence type="evidence at transcript level"/>
<evidence type="ECO:0000256" key="10">
    <source>
        <dbReference type="SAM" id="MobiDB-lite"/>
    </source>
</evidence>
<evidence type="ECO:0000256" key="7">
    <source>
        <dbReference type="ARBA" id="ARBA00047984"/>
    </source>
</evidence>
<dbReference type="Gene3D" id="3.40.50.300">
    <property type="entry name" value="P-loop containing nucleotide triphosphate hydrolases"/>
    <property type="match status" value="2"/>
</dbReference>
<dbReference type="GO" id="GO:0031047">
    <property type="term" value="P:regulatory ncRNA-mediated gene silencing"/>
    <property type="evidence" value="ECO:0007669"/>
    <property type="project" value="UniProtKB-ARBA"/>
</dbReference>
<reference evidence="17" key="6">
    <citation type="submission" date="2025-04" db="UniProtKB">
        <authorList>
            <consortium name="RefSeq"/>
        </authorList>
    </citation>
    <scope>IDENTIFICATION</scope>
</reference>
<dbReference type="InterPro" id="IPR014014">
    <property type="entry name" value="RNA_helicase_DEAD_Q_motif"/>
</dbReference>
<name>A0A8U1BXJ2_APIME</name>
<dbReference type="GO" id="GO:0016787">
    <property type="term" value="F:hydrolase activity"/>
    <property type="evidence" value="ECO:0007669"/>
    <property type="project" value="UniProtKB-KW"/>
</dbReference>
<accession>A0A8U1BXJ2</accession>
<reference evidence="17" key="2">
    <citation type="journal article" date="2006" name="Nature">
        <title>Insights into social insects from the genome of the honeybee Apis mellifera.</title>
        <authorList>
            <consortium name="Honeybee Genome Sequencing Consortium"/>
        </authorList>
    </citation>
    <scope>NUCLEOTIDE SEQUENCE</scope>
</reference>
<comment type="similarity">
    <text evidence="9">Belongs to the DEAD box helicase family.</text>
</comment>
<feature type="domain" description="Helicase C-terminal" evidence="12">
    <location>
        <begin position="433"/>
        <end position="586"/>
    </location>
</feature>
<dbReference type="InterPro" id="IPR014001">
    <property type="entry name" value="Helicase_ATP-bd"/>
</dbReference>
<keyword evidence="3 9" id="KW-0378">Hydrolase</keyword>
<keyword evidence="6" id="KW-0694">RNA-binding</keyword>
<dbReference type="CDD" id="cd18787">
    <property type="entry name" value="SF2_C_DEAD"/>
    <property type="match status" value="1"/>
</dbReference>
<dbReference type="FunFam" id="3.40.50.300:FF:000397">
    <property type="entry name" value="Probable ATP-dependent RNA helicase DDX4"/>
    <property type="match status" value="1"/>
</dbReference>
<dbReference type="InterPro" id="IPR011545">
    <property type="entry name" value="DEAD/DEAH_box_helicase_dom"/>
</dbReference>
<dbReference type="Proteomes" id="UP000005203">
    <property type="component" value="Linkage group LG1"/>
</dbReference>
<reference evidence="14" key="1">
    <citation type="submission" date="2005-11" db="EMBL/GenBank/DDBJ databases">
        <title>Germ cell development in the Honeybee (Apis mellifera); Vasa and Nanos expression.</title>
        <authorList>
            <person name="Dearden P.K."/>
        </authorList>
    </citation>
    <scope>NUCLEOTIDE SEQUENCE</scope>
</reference>
<dbReference type="PROSITE" id="PS51195">
    <property type="entry name" value="Q_MOTIF"/>
    <property type="match status" value="1"/>
</dbReference>